<dbReference type="Pfam" id="PF19361">
    <property type="entry name" value="DUF5937"/>
    <property type="match status" value="1"/>
</dbReference>
<organism evidence="5 6">
    <name type="scientific">Streptacidiphilus jiangxiensis</name>
    <dbReference type="NCBI Taxonomy" id="235985"/>
    <lineage>
        <taxon>Bacteria</taxon>
        <taxon>Bacillati</taxon>
        <taxon>Actinomycetota</taxon>
        <taxon>Actinomycetes</taxon>
        <taxon>Kitasatosporales</taxon>
        <taxon>Streptomycetaceae</taxon>
        <taxon>Streptacidiphilus</taxon>
    </lineage>
</organism>
<dbReference type="STRING" id="235985.SAMN05414137_11676"/>
<evidence type="ECO:0000313" key="6">
    <source>
        <dbReference type="Proteomes" id="UP000183015"/>
    </source>
</evidence>
<dbReference type="GO" id="GO:0003700">
    <property type="term" value="F:DNA-binding transcription factor activity"/>
    <property type="evidence" value="ECO:0007669"/>
    <property type="project" value="InterPro"/>
</dbReference>
<dbReference type="InterPro" id="IPR045981">
    <property type="entry name" value="DUF5937"/>
</dbReference>
<evidence type="ECO:0000256" key="2">
    <source>
        <dbReference type="ARBA" id="ARBA00023125"/>
    </source>
</evidence>
<sequence length="327" mass="35786">MLTLQFSAQDLARIRFAYSPLGETVSSLRALKDPGSRAVHLPWARRTRRLLAEREVPFELLSALVRTPASYIPDLLTPVPESGSPDLEEELAALTALPPTAVRTDLERIVAPWEPAVVEFHRDPAAGLTRLADEIRAYHAVAVAPHWPRMRRLLDGEILRRARLMADDGAGALFGDLHPMVRWENGLLRVAHRSVHGDRTLDAGLGLVLIPSVFVWPECFSQTNPPRQPGLRYPARGVGCLWESGPTAAPDGLVRVLGRSRAVLLAELGSPHSTTELSVRTGMPAATVSHHLKALHAARLTTATRVGRSVLYLRTPAAESLFDDEGD</sequence>
<dbReference type="InterPro" id="IPR011991">
    <property type="entry name" value="ArsR-like_HTH"/>
</dbReference>
<dbReference type="RefSeq" id="WP_042451536.1">
    <property type="nucleotide sequence ID" value="NZ_BBPN01000022.1"/>
</dbReference>
<evidence type="ECO:0000259" key="4">
    <source>
        <dbReference type="SMART" id="SM00418"/>
    </source>
</evidence>
<dbReference type="AlphaFoldDB" id="A0A1H7UP96"/>
<feature type="domain" description="HTH arsR-type" evidence="4">
    <location>
        <begin position="252"/>
        <end position="327"/>
    </location>
</feature>
<keyword evidence="2" id="KW-0238">DNA-binding</keyword>
<dbReference type="PANTHER" id="PTHR43132">
    <property type="entry name" value="ARSENICAL RESISTANCE OPERON REPRESSOR ARSR-RELATED"/>
    <property type="match status" value="1"/>
</dbReference>
<reference evidence="6" key="1">
    <citation type="submission" date="2016-10" db="EMBL/GenBank/DDBJ databases">
        <authorList>
            <person name="Varghese N."/>
        </authorList>
    </citation>
    <scope>NUCLEOTIDE SEQUENCE [LARGE SCALE GENOMIC DNA]</scope>
    <source>
        <strain evidence="6">DSM 45096 / BCRC 16803 / CGMCC 4.1857 / CIP 109030 / JCM 12277 / KCTC 19219 / NBRC 100920 / 33214</strain>
    </source>
</reference>
<protein>
    <submittedName>
        <fullName evidence="5">Regulatory protein, arsR family</fullName>
    </submittedName>
</protein>
<dbReference type="PANTHER" id="PTHR43132:SF6">
    <property type="entry name" value="HTH-TYPE TRANSCRIPTIONAL REPRESSOR CZRA"/>
    <property type="match status" value="1"/>
</dbReference>
<name>A0A1H7UP96_STRJI</name>
<dbReference type="Gene3D" id="1.10.10.10">
    <property type="entry name" value="Winged helix-like DNA-binding domain superfamily/Winged helix DNA-binding domain"/>
    <property type="match status" value="1"/>
</dbReference>
<keyword evidence="1" id="KW-0805">Transcription regulation</keyword>
<dbReference type="CDD" id="cd00090">
    <property type="entry name" value="HTH_ARSR"/>
    <property type="match status" value="1"/>
</dbReference>
<proteinExistence type="predicted"/>
<evidence type="ECO:0000313" key="5">
    <source>
        <dbReference type="EMBL" id="SEL98636.1"/>
    </source>
</evidence>
<dbReference type="eggNOG" id="COG0640">
    <property type="taxonomic scope" value="Bacteria"/>
</dbReference>
<dbReference type="OrthoDB" id="3460651at2"/>
<dbReference type="Proteomes" id="UP000183015">
    <property type="component" value="Unassembled WGS sequence"/>
</dbReference>
<gene>
    <name evidence="5" type="ORF">SAMN05414137_11676</name>
</gene>
<dbReference type="InterPro" id="IPR001845">
    <property type="entry name" value="HTH_ArsR_DNA-bd_dom"/>
</dbReference>
<dbReference type="InterPro" id="IPR036390">
    <property type="entry name" value="WH_DNA-bd_sf"/>
</dbReference>
<keyword evidence="3" id="KW-0804">Transcription</keyword>
<dbReference type="Pfam" id="PF01022">
    <property type="entry name" value="HTH_5"/>
    <property type="match status" value="1"/>
</dbReference>
<dbReference type="InterPro" id="IPR036388">
    <property type="entry name" value="WH-like_DNA-bd_sf"/>
</dbReference>
<evidence type="ECO:0000256" key="1">
    <source>
        <dbReference type="ARBA" id="ARBA00023015"/>
    </source>
</evidence>
<dbReference type="GO" id="GO:0003677">
    <property type="term" value="F:DNA binding"/>
    <property type="evidence" value="ECO:0007669"/>
    <property type="project" value="UniProtKB-KW"/>
</dbReference>
<dbReference type="SUPFAM" id="SSF46785">
    <property type="entry name" value="Winged helix' DNA-binding domain"/>
    <property type="match status" value="1"/>
</dbReference>
<accession>A0A1H7UP96</accession>
<dbReference type="SMART" id="SM00418">
    <property type="entry name" value="HTH_ARSR"/>
    <property type="match status" value="1"/>
</dbReference>
<keyword evidence="6" id="KW-1185">Reference proteome</keyword>
<dbReference type="EMBL" id="FOAZ01000016">
    <property type="protein sequence ID" value="SEL98636.1"/>
    <property type="molecule type" value="Genomic_DNA"/>
</dbReference>
<dbReference type="InterPro" id="IPR051011">
    <property type="entry name" value="Metal_resp_trans_reg"/>
</dbReference>
<evidence type="ECO:0000256" key="3">
    <source>
        <dbReference type="ARBA" id="ARBA00023163"/>
    </source>
</evidence>